<evidence type="ECO:0000313" key="3">
    <source>
        <dbReference type="Proteomes" id="UP000196640"/>
    </source>
</evidence>
<evidence type="ECO:0000256" key="1">
    <source>
        <dbReference type="SAM" id="MobiDB-lite"/>
    </source>
</evidence>
<protein>
    <recommendedName>
        <fullName evidence="4">Gene transfer agent family protein</fullName>
    </recommendedName>
</protein>
<reference evidence="2 3" key="1">
    <citation type="submission" date="2016-11" db="EMBL/GenBank/DDBJ databases">
        <title>Comparison of Traditional DNA-DNA Hybridization with In Silico Genomic Analysis.</title>
        <authorList>
            <person name="Nicholson A.C."/>
            <person name="Sammons S."/>
            <person name="Humrighouse B.W."/>
            <person name="Graziano J."/>
            <person name="Lasker B."/>
            <person name="Whitney A.M."/>
            <person name="Mcquiston J.R."/>
        </authorList>
    </citation>
    <scope>NUCLEOTIDE SEQUENCE [LARGE SCALE GENOMIC DNA]</scope>
    <source>
        <strain evidence="2 3">H2381</strain>
    </source>
</reference>
<dbReference type="STRING" id="366616.CG51_17915"/>
<feature type="compositionally biased region" description="Polar residues" evidence="1">
    <location>
        <begin position="128"/>
        <end position="138"/>
    </location>
</feature>
<dbReference type="Proteomes" id="UP000196640">
    <property type="component" value="Unassembled WGS sequence"/>
</dbReference>
<dbReference type="InterPro" id="IPR021791">
    <property type="entry name" value="Phage_TAC_11"/>
</dbReference>
<dbReference type="RefSeq" id="WP_088234106.1">
    <property type="nucleotide sequence ID" value="NZ_CALUEG010000062.1"/>
</dbReference>
<proteinExistence type="predicted"/>
<accession>A0A212AHV0</accession>
<evidence type="ECO:0000313" key="2">
    <source>
        <dbReference type="EMBL" id="OWJ81078.1"/>
    </source>
</evidence>
<dbReference type="AlphaFoldDB" id="A0A212AHV0"/>
<comment type="caution">
    <text evidence="2">The sequence shown here is derived from an EMBL/GenBank/DDBJ whole genome shotgun (WGS) entry which is preliminary data.</text>
</comment>
<feature type="region of interest" description="Disordered" evidence="1">
    <location>
        <begin position="105"/>
        <end position="138"/>
    </location>
</feature>
<sequence length="138" mass="14747">MTRSAEITLDWADGTYLFALKWGQLIELQEKCDAGPYVVLGRIEDGSWRMGDIADTIRLGLIGGGTTPLDALKLTRTYVEARPPIENVRLAQAVLAAGLMGAPEERVGKPRAGASASTRSRTEKSASRKSSGPESQSG</sequence>
<evidence type="ECO:0008006" key="4">
    <source>
        <dbReference type="Google" id="ProtNLM"/>
    </source>
</evidence>
<organism evidence="2 3">
    <name type="scientific">Haematobacter missouriensis</name>
    <dbReference type="NCBI Taxonomy" id="366616"/>
    <lineage>
        <taxon>Bacteria</taxon>
        <taxon>Pseudomonadati</taxon>
        <taxon>Pseudomonadota</taxon>
        <taxon>Alphaproteobacteria</taxon>
        <taxon>Rhodobacterales</taxon>
        <taxon>Paracoccaceae</taxon>
        <taxon>Haematobacter</taxon>
    </lineage>
</organism>
<name>A0A212AHV0_9RHOB</name>
<dbReference type="OrthoDB" id="7509188at2"/>
<dbReference type="Pfam" id="PF11836">
    <property type="entry name" value="Phage_TAC_11"/>
    <property type="match status" value="1"/>
</dbReference>
<gene>
    <name evidence="2" type="ORF">CDV52_19545</name>
</gene>
<dbReference type="EMBL" id="NIPX01000048">
    <property type="protein sequence ID" value="OWJ81078.1"/>
    <property type="molecule type" value="Genomic_DNA"/>
</dbReference>